<accession>A0A4J1T404</accession>
<evidence type="ECO:0000313" key="3">
    <source>
        <dbReference type="EMBL" id="VNP27818.1"/>
    </source>
</evidence>
<sequence length="177" mass="19851">MNNQPYLELIESEIIEFCKSNTLLNFEELSKYFKKDRRIFVGGVGRSSMAARGFVNRLVHLGYSAHLIGEISTPLARKDDVVLLISNSGNTNSLYTIGERAKKDGAKILSITSNKDSKIFQISDDSLVLKDVDKSNQPMGSLFEQAALLVTDAFILFLMNLNIETSESMRKRHSNLE</sequence>
<evidence type="ECO:0000259" key="2">
    <source>
        <dbReference type="PROSITE" id="PS51464"/>
    </source>
</evidence>
<dbReference type="RefSeq" id="WP_001064744.1">
    <property type="nucleotide sequence ID" value="NZ_COAS02000084.1"/>
</dbReference>
<evidence type="ECO:0000256" key="1">
    <source>
        <dbReference type="ARBA" id="ARBA00009235"/>
    </source>
</evidence>
<dbReference type="GO" id="GO:1901135">
    <property type="term" value="P:carbohydrate derivative metabolic process"/>
    <property type="evidence" value="ECO:0007669"/>
    <property type="project" value="InterPro"/>
</dbReference>
<keyword evidence="3" id="KW-0413">Isomerase</keyword>
<dbReference type="Pfam" id="PF01380">
    <property type="entry name" value="SIS"/>
    <property type="match status" value="1"/>
</dbReference>
<dbReference type="EMBL" id="CAATGD010000003">
    <property type="protein sequence ID" value="VNP27818.1"/>
    <property type="molecule type" value="Genomic_DNA"/>
</dbReference>
<dbReference type="AlphaFoldDB" id="A0A4J1T404"/>
<gene>
    <name evidence="3" type="primary">hxlB</name>
    <name evidence="3" type="ORF">SAMEA3353533_01404</name>
</gene>
<dbReference type="Gene3D" id="3.40.50.10490">
    <property type="entry name" value="Glucose-6-phosphate isomerase like protein, domain 1"/>
    <property type="match status" value="1"/>
</dbReference>
<dbReference type="InterPro" id="IPR001347">
    <property type="entry name" value="SIS_dom"/>
</dbReference>
<dbReference type="GO" id="GO:0043800">
    <property type="term" value="F:6-phospho-3-hexuloisomerase activity"/>
    <property type="evidence" value="ECO:0007669"/>
    <property type="project" value="UniProtKB-EC"/>
</dbReference>
<dbReference type="InterPro" id="IPR017552">
    <property type="entry name" value="PHI/rmpB"/>
</dbReference>
<protein>
    <submittedName>
        <fullName evidence="3">6-phospho 3-hexuloisomerase</fullName>
        <ecNumber evidence="3">5.3.1.27</ecNumber>
    </submittedName>
</protein>
<dbReference type="PANTHER" id="PTHR43443">
    <property type="entry name" value="3-HEXULOSE-6-PHOSPHATE ISOMERASE"/>
    <property type="match status" value="1"/>
</dbReference>
<dbReference type="GO" id="GO:0097367">
    <property type="term" value="F:carbohydrate derivative binding"/>
    <property type="evidence" value="ECO:0007669"/>
    <property type="project" value="InterPro"/>
</dbReference>
<name>A0A4J1T404_STREE</name>
<organism evidence="3">
    <name type="scientific">Streptococcus pneumoniae</name>
    <dbReference type="NCBI Taxonomy" id="1313"/>
    <lineage>
        <taxon>Bacteria</taxon>
        <taxon>Bacillati</taxon>
        <taxon>Bacillota</taxon>
        <taxon>Bacilli</taxon>
        <taxon>Lactobacillales</taxon>
        <taxon>Streptococcaceae</taxon>
        <taxon>Streptococcus</taxon>
    </lineage>
</organism>
<dbReference type="PANTHER" id="PTHR43443:SF1">
    <property type="entry name" value="3-HEXULOSE-6-PHOSPHATE ISOMERASE"/>
    <property type="match status" value="1"/>
</dbReference>
<proteinExistence type="inferred from homology"/>
<comment type="similarity">
    <text evidence="1">Belongs to the SIS family. PHI subfamily.</text>
</comment>
<dbReference type="EC" id="5.3.1.27" evidence="3"/>
<dbReference type="InterPro" id="IPR046348">
    <property type="entry name" value="SIS_dom_sf"/>
</dbReference>
<dbReference type="SUPFAM" id="SSF53697">
    <property type="entry name" value="SIS domain"/>
    <property type="match status" value="1"/>
</dbReference>
<feature type="domain" description="SIS" evidence="2">
    <location>
        <begin position="29"/>
        <end position="164"/>
    </location>
</feature>
<reference evidence="3" key="1">
    <citation type="submission" date="2019-04" db="EMBL/GenBank/DDBJ databases">
        <authorList>
            <consortium name="Pathogen Informatics"/>
        </authorList>
    </citation>
    <scope>NUCLEOTIDE SEQUENCE</scope>
    <source>
        <strain evidence="3">GPSC126</strain>
    </source>
</reference>
<dbReference type="PROSITE" id="PS51464">
    <property type="entry name" value="SIS"/>
    <property type="match status" value="1"/>
</dbReference>